<evidence type="ECO:0000313" key="1">
    <source>
        <dbReference type="EMBL" id="GFH61759.1"/>
    </source>
</evidence>
<dbReference type="EMBL" id="BLLK01000075">
    <property type="protein sequence ID" value="GFH61759.1"/>
    <property type="molecule type" value="Genomic_DNA"/>
</dbReference>
<reference evidence="1 2" key="1">
    <citation type="journal article" date="2021" name="Sci. Rep.">
        <title>The genome of the diatom Chaetoceros tenuissimus carries an ancient integrated fragment of an extant virus.</title>
        <authorList>
            <person name="Hongo Y."/>
            <person name="Kimura K."/>
            <person name="Takaki Y."/>
            <person name="Yoshida Y."/>
            <person name="Baba S."/>
            <person name="Kobayashi G."/>
            <person name="Nagasaki K."/>
            <person name="Hano T."/>
            <person name="Tomaru Y."/>
        </authorList>
    </citation>
    <scope>NUCLEOTIDE SEQUENCE [LARGE SCALE GENOMIC DNA]</scope>
    <source>
        <strain evidence="1 2">NIES-3715</strain>
    </source>
</reference>
<dbReference type="Proteomes" id="UP001054902">
    <property type="component" value="Unassembled WGS sequence"/>
</dbReference>
<dbReference type="AlphaFoldDB" id="A0AAD3HFY9"/>
<proteinExistence type="predicted"/>
<evidence type="ECO:0000313" key="2">
    <source>
        <dbReference type="Proteomes" id="UP001054902"/>
    </source>
</evidence>
<organism evidence="1 2">
    <name type="scientific">Chaetoceros tenuissimus</name>
    <dbReference type="NCBI Taxonomy" id="426638"/>
    <lineage>
        <taxon>Eukaryota</taxon>
        <taxon>Sar</taxon>
        <taxon>Stramenopiles</taxon>
        <taxon>Ochrophyta</taxon>
        <taxon>Bacillariophyta</taxon>
        <taxon>Coscinodiscophyceae</taxon>
        <taxon>Chaetocerotophycidae</taxon>
        <taxon>Chaetocerotales</taxon>
        <taxon>Chaetocerotaceae</taxon>
        <taxon>Chaetoceros</taxon>
    </lineage>
</organism>
<comment type="caution">
    <text evidence="1">The sequence shown here is derived from an EMBL/GenBank/DDBJ whole genome shotgun (WGS) entry which is preliminary data.</text>
</comment>
<accession>A0AAD3HFY9</accession>
<sequence>MRKYRIHFVDRLVDLIKNLPRKERKIHQKMRNCCFLEREDPDEAEPSLEKEGKEDIVKFQTDSNQAYNQNSVPTETIPFSKNGIKLSYLLNEFVKECGG</sequence>
<gene>
    <name evidence="1" type="ORF">CTEN210_18235</name>
</gene>
<name>A0AAD3HFY9_9STRA</name>
<keyword evidence="2" id="KW-1185">Reference proteome</keyword>
<protein>
    <submittedName>
        <fullName evidence="1">Uncharacterized protein</fullName>
    </submittedName>
</protein>